<protein>
    <submittedName>
        <fullName evidence="3">Beta-lactamase</fullName>
    </submittedName>
</protein>
<dbReference type="InterPro" id="IPR001466">
    <property type="entry name" value="Beta-lactam-related"/>
</dbReference>
<dbReference type="Proteomes" id="UP000238180">
    <property type="component" value="Unassembled WGS sequence"/>
</dbReference>
<organism evidence="3 4">
    <name type="scientific">Flavobacterium columnare</name>
    <dbReference type="NCBI Taxonomy" id="996"/>
    <lineage>
        <taxon>Bacteria</taxon>
        <taxon>Pseudomonadati</taxon>
        <taxon>Bacteroidota</taxon>
        <taxon>Flavobacteriia</taxon>
        <taxon>Flavobacteriales</taxon>
        <taxon>Flavobacteriaceae</taxon>
        <taxon>Flavobacterium</taxon>
    </lineage>
</organism>
<evidence type="ECO:0000313" key="4">
    <source>
        <dbReference type="Proteomes" id="UP000238180"/>
    </source>
</evidence>
<dbReference type="InterPro" id="IPR050789">
    <property type="entry name" value="Diverse_Enzym_Activities"/>
</dbReference>
<feature type="chain" id="PRO_5014945327" evidence="1">
    <location>
        <begin position="24"/>
        <end position="359"/>
    </location>
</feature>
<dbReference type="Pfam" id="PF00144">
    <property type="entry name" value="Beta-lactamase"/>
    <property type="match status" value="1"/>
</dbReference>
<dbReference type="RefSeq" id="WP_105196407.1">
    <property type="nucleotide sequence ID" value="NZ_OLKH01000102.1"/>
</dbReference>
<evidence type="ECO:0000256" key="1">
    <source>
        <dbReference type="SAM" id="SignalP"/>
    </source>
</evidence>
<feature type="domain" description="Beta-lactamase-related" evidence="2">
    <location>
        <begin position="75"/>
        <end position="313"/>
    </location>
</feature>
<name>A0A2N9PBT0_9FLAO</name>
<gene>
    <name evidence="3" type="ORF">FLACOL_01822</name>
</gene>
<dbReference type="AlphaFoldDB" id="A0A2N9PBT0"/>
<feature type="signal peptide" evidence="1">
    <location>
        <begin position="1"/>
        <end position="23"/>
    </location>
</feature>
<dbReference type="PANTHER" id="PTHR43283:SF7">
    <property type="entry name" value="BETA-LACTAMASE-RELATED DOMAIN-CONTAINING PROTEIN"/>
    <property type="match status" value="1"/>
</dbReference>
<dbReference type="Gene3D" id="3.40.710.10">
    <property type="entry name" value="DD-peptidase/beta-lactamase superfamily"/>
    <property type="match status" value="1"/>
</dbReference>
<reference evidence="3 4" key="1">
    <citation type="submission" date="2018-02" db="EMBL/GenBank/DDBJ databases">
        <authorList>
            <person name="Cohen D.B."/>
            <person name="Kent A.D."/>
        </authorList>
    </citation>
    <scope>NUCLEOTIDE SEQUENCE [LARGE SCALE GENOMIC DNA]</scope>
    <source>
        <strain evidence="3">CIP109753</strain>
    </source>
</reference>
<dbReference type="InterPro" id="IPR012338">
    <property type="entry name" value="Beta-lactam/transpept-like"/>
</dbReference>
<keyword evidence="1" id="KW-0732">Signal</keyword>
<dbReference type="SUPFAM" id="SSF56601">
    <property type="entry name" value="beta-lactamase/transpeptidase-like"/>
    <property type="match status" value="1"/>
</dbReference>
<dbReference type="PROSITE" id="PS51257">
    <property type="entry name" value="PROKAR_LIPOPROTEIN"/>
    <property type="match status" value="1"/>
</dbReference>
<accession>A0A2N9PBT0</accession>
<dbReference type="PANTHER" id="PTHR43283">
    <property type="entry name" value="BETA-LACTAMASE-RELATED"/>
    <property type="match status" value="1"/>
</dbReference>
<evidence type="ECO:0000313" key="3">
    <source>
        <dbReference type="EMBL" id="SPE77812.1"/>
    </source>
</evidence>
<evidence type="ECO:0000259" key="2">
    <source>
        <dbReference type="Pfam" id="PF00144"/>
    </source>
</evidence>
<dbReference type="EMBL" id="OLKH01000102">
    <property type="protein sequence ID" value="SPE77812.1"/>
    <property type="molecule type" value="Genomic_DNA"/>
</dbReference>
<sequence length="359" mass="40906">MKKSINILSLFLFLFLGLMGCQSENDIQKTATTEKMYFPPTLSSDWETLSMSNLNWNTLYLESLKTYLKDSNTKSFMILVNGRIVIEEYFNGHSVNQIWQWNSAGKTLTSALTGIAQQENLLNINDKVSQYLGTAWTSAPLDKEHLITCKNLLTMTSGINDTQGDKTTPSDLIYKADAGTRWAYHNIFQKQMDVIAHVSNTSFDNYFNLKLKNRIGMDGTWYHGAIYRIYYSSTRSMARFGLLALNKGKWHDESIIHESFFNECITSSQNINKSYGYFWWINGKASFMLPNSQNVFTGSLIPNAPSDMYMAMGASDQRIYVIPSKKMVIIRMGESSTLNNPGLSDFDTQLWHKINALIN</sequence>
<proteinExistence type="predicted"/>